<name>A0A7C0VCC9_UNCW3</name>
<keyword evidence="2" id="KW-0560">Oxidoreductase</keyword>
<dbReference type="GO" id="GO:0004449">
    <property type="term" value="F:isocitrate dehydrogenase (NAD+) activity"/>
    <property type="evidence" value="ECO:0007669"/>
    <property type="project" value="TreeGrafter"/>
</dbReference>
<comment type="similarity">
    <text evidence="1">Belongs to the isocitrate and isopropylmalate dehydrogenases family.</text>
</comment>
<dbReference type="SMART" id="SM01329">
    <property type="entry name" value="Iso_dh"/>
    <property type="match status" value="1"/>
</dbReference>
<protein>
    <submittedName>
        <fullName evidence="4">Isocitrate/isopropylmalate dehydrogenase family protein</fullName>
    </submittedName>
</protein>
<dbReference type="GO" id="GO:0006099">
    <property type="term" value="P:tricarboxylic acid cycle"/>
    <property type="evidence" value="ECO:0007669"/>
    <property type="project" value="TreeGrafter"/>
</dbReference>
<dbReference type="GO" id="GO:0000287">
    <property type="term" value="F:magnesium ion binding"/>
    <property type="evidence" value="ECO:0007669"/>
    <property type="project" value="InterPro"/>
</dbReference>
<dbReference type="EMBL" id="DQWE01000319">
    <property type="protein sequence ID" value="HDI83469.1"/>
    <property type="molecule type" value="Genomic_DNA"/>
</dbReference>
<dbReference type="PROSITE" id="PS00470">
    <property type="entry name" value="IDH_IMDH"/>
    <property type="match status" value="1"/>
</dbReference>
<dbReference type="SUPFAM" id="SSF53659">
    <property type="entry name" value="Isocitrate/Isopropylmalate dehydrogenase-like"/>
    <property type="match status" value="1"/>
</dbReference>
<reference evidence="4" key="1">
    <citation type="journal article" date="2020" name="mSystems">
        <title>Genome- and Community-Level Interaction Insights into Carbon Utilization and Element Cycling Functions of Hydrothermarchaeota in Hydrothermal Sediment.</title>
        <authorList>
            <person name="Zhou Z."/>
            <person name="Liu Y."/>
            <person name="Xu W."/>
            <person name="Pan J."/>
            <person name="Luo Z.H."/>
            <person name="Li M."/>
        </authorList>
    </citation>
    <scope>NUCLEOTIDE SEQUENCE [LARGE SCALE GENOMIC DNA]</scope>
    <source>
        <strain evidence="4">HyVt-102</strain>
    </source>
</reference>
<evidence type="ECO:0000256" key="1">
    <source>
        <dbReference type="ARBA" id="ARBA00007769"/>
    </source>
</evidence>
<dbReference type="AlphaFoldDB" id="A0A7C0VCC9"/>
<accession>A0A7C0VCC9</accession>
<dbReference type="Gene3D" id="3.40.718.10">
    <property type="entry name" value="Isopropylmalate Dehydrogenase"/>
    <property type="match status" value="1"/>
</dbReference>
<feature type="domain" description="Isopropylmalate dehydrogenase-like" evidence="3">
    <location>
        <begin position="5"/>
        <end position="368"/>
    </location>
</feature>
<dbReference type="GO" id="GO:0006102">
    <property type="term" value="P:isocitrate metabolic process"/>
    <property type="evidence" value="ECO:0007669"/>
    <property type="project" value="TreeGrafter"/>
</dbReference>
<dbReference type="GO" id="GO:0051287">
    <property type="term" value="F:NAD binding"/>
    <property type="evidence" value="ECO:0007669"/>
    <property type="project" value="InterPro"/>
</dbReference>
<dbReference type="InterPro" id="IPR019818">
    <property type="entry name" value="IsoCit/isopropylmalate_DH_CS"/>
</dbReference>
<dbReference type="Pfam" id="PF00180">
    <property type="entry name" value="Iso_dh"/>
    <property type="match status" value="1"/>
</dbReference>
<dbReference type="InterPro" id="IPR024084">
    <property type="entry name" value="IsoPropMal-DH-like_dom"/>
</dbReference>
<organism evidence="4">
    <name type="scientific">candidate division WOR-3 bacterium</name>
    <dbReference type="NCBI Taxonomy" id="2052148"/>
    <lineage>
        <taxon>Bacteria</taxon>
        <taxon>Bacteria division WOR-3</taxon>
    </lineage>
</organism>
<dbReference type="Proteomes" id="UP000885847">
    <property type="component" value="Unassembled WGS sequence"/>
</dbReference>
<evidence type="ECO:0000313" key="4">
    <source>
        <dbReference type="EMBL" id="HDI83469.1"/>
    </source>
</evidence>
<gene>
    <name evidence="4" type="ORF">ENF18_06740</name>
</gene>
<sequence length="373" mass="41722">MAKYRIAVLPGDGVGKDVMDAAMIVLKRTGLDAEYIHGDIGWEFWKSEGNPLPDRTIELLKNTDCALFGAITSKPKDEAQKELAPHLQGKGLQYYSPIVAMRQMFDLYVNLRPARAYKGNPLNYRDDIDLVVFRENTEGLYSGVEFRPVPDAVKNVLLENHPKMERFRDVPNDELAISLRIFTKKGCKRIVRAAFEYAKKTGRKRVTIVEKPNVIRETSGMMVEIAREISKEYPVIQYDEANVDAMAMWLVKNPQNYSVLVSSNMFGDIISDLCSQLVGGLGFAAAANIGDNYAVFEPTHGSAPKYAGQYKVNPIAMILATKLMLEYLGEMEMAEKLERAVAKTIEEGKVKTYDLGGNNTSLEVAEEIARNYG</sequence>
<evidence type="ECO:0000259" key="3">
    <source>
        <dbReference type="SMART" id="SM01329"/>
    </source>
</evidence>
<dbReference type="PANTHER" id="PTHR11835:SF34">
    <property type="entry name" value="ISOCITRATE DEHYDROGENASE [NAD] SUBUNIT ALPHA, MITOCHONDRIAL"/>
    <property type="match status" value="1"/>
</dbReference>
<proteinExistence type="inferred from homology"/>
<comment type="caution">
    <text evidence="4">The sequence shown here is derived from an EMBL/GenBank/DDBJ whole genome shotgun (WGS) entry which is preliminary data.</text>
</comment>
<evidence type="ECO:0000256" key="2">
    <source>
        <dbReference type="ARBA" id="ARBA00023002"/>
    </source>
</evidence>
<dbReference type="PANTHER" id="PTHR11835">
    <property type="entry name" value="DECARBOXYLATING DEHYDROGENASES-ISOCITRATE, ISOPROPYLMALATE, TARTRATE"/>
    <property type="match status" value="1"/>
</dbReference>